<dbReference type="PANTHER" id="PTHR33429:SF44">
    <property type="match status" value="1"/>
</dbReference>
<protein>
    <submittedName>
        <fullName evidence="3">Uncharacterized protein</fullName>
    </submittedName>
</protein>
<dbReference type="HOGENOM" id="CLU_145679_1_0_1"/>
<name>A0A0D9WQ21_9ORYZ</name>
<keyword evidence="2" id="KW-0812">Transmembrane</keyword>
<dbReference type="EnsemblPlants" id="LPERR06G11850.1">
    <property type="protein sequence ID" value="LPERR06G11850.1"/>
    <property type="gene ID" value="LPERR06G11850"/>
</dbReference>
<reference evidence="3" key="3">
    <citation type="submission" date="2015-04" db="UniProtKB">
        <authorList>
            <consortium name="EnsemblPlants"/>
        </authorList>
    </citation>
    <scope>IDENTIFICATION</scope>
</reference>
<accession>A0A0D9WQ21</accession>
<keyword evidence="4" id="KW-1185">Reference proteome</keyword>
<dbReference type="PANTHER" id="PTHR33429">
    <property type="entry name" value="OS02G0708000 PROTEIN-RELATED"/>
    <property type="match status" value="1"/>
</dbReference>
<reference evidence="4" key="2">
    <citation type="submission" date="2013-12" db="EMBL/GenBank/DDBJ databases">
        <authorList>
            <person name="Yu Y."/>
            <person name="Lee S."/>
            <person name="de Baynast K."/>
            <person name="Wissotski M."/>
            <person name="Liu L."/>
            <person name="Talag J."/>
            <person name="Goicoechea J."/>
            <person name="Angelova A."/>
            <person name="Jetty R."/>
            <person name="Kudrna D."/>
            <person name="Golser W."/>
            <person name="Rivera L."/>
            <person name="Zhang J."/>
            <person name="Wing R."/>
        </authorList>
    </citation>
    <scope>NUCLEOTIDE SEQUENCE</scope>
</reference>
<keyword evidence="2" id="KW-0472">Membrane</keyword>
<dbReference type="AlphaFoldDB" id="A0A0D9WQ21"/>
<organism evidence="3 4">
    <name type="scientific">Leersia perrieri</name>
    <dbReference type="NCBI Taxonomy" id="77586"/>
    <lineage>
        <taxon>Eukaryota</taxon>
        <taxon>Viridiplantae</taxon>
        <taxon>Streptophyta</taxon>
        <taxon>Embryophyta</taxon>
        <taxon>Tracheophyta</taxon>
        <taxon>Spermatophyta</taxon>
        <taxon>Magnoliopsida</taxon>
        <taxon>Liliopsida</taxon>
        <taxon>Poales</taxon>
        <taxon>Poaceae</taxon>
        <taxon>BOP clade</taxon>
        <taxon>Oryzoideae</taxon>
        <taxon>Oryzeae</taxon>
        <taxon>Oryzinae</taxon>
        <taxon>Leersia</taxon>
    </lineage>
</organism>
<evidence type="ECO:0000256" key="1">
    <source>
        <dbReference type="SAM" id="MobiDB-lite"/>
    </source>
</evidence>
<sequence length="97" mass="10081">MATASSLPAYDVSGSATAPRHGHGSGSVGAFLAVLAAVLVVTAVSCVVGRACAARAEGPDERYGCVGLAGSRRWWWRREARRPAAEEEEVKQPAAET</sequence>
<dbReference type="eggNOG" id="ENOG502R5BA">
    <property type="taxonomic scope" value="Eukaryota"/>
</dbReference>
<keyword evidence="2" id="KW-1133">Transmembrane helix</keyword>
<feature type="transmembrane region" description="Helical" evidence="2">
    <location>
        <begin position="30"/>
        <end position="53"/>
    </location>
</feature>
<dbReference type="Gramene" id="LPERR06G11850.1">
    <property type="protein sequence ID" value="LPERR06G11850.1"/>
    <property type="gene ID" value="LPERR06G11850"/>
</dbReference>
<feature type="region of interest" description="Disordered" evidence="1">
    <location>
        <begin position="1"/>
        <end position="24"/>
    </location>
</feature>
<evidence type="ECO:0000256" key="2">
    <source>
        <dbReference type="SAM" id="Phobius"/>
    </source>
</evidence>
<evidence type="ECO:0000313" key="3">
    <source>
        <dbReference type="EnsemblPlants" id="LPERR06G11850.1"/>
    </source>
</evidence>
<proteinExistence type="predicted"/>
<reference evidence="3 4" key="1">
    <citation type="submission" date="2012-08" db="EMBL/GenBank/DDBJ databases">
        <title>Oryza genome evolution.</title>
        <authorList>
            <person name="Wing R.A."/>
        </authorList>
    </citation>
    <scope>NUCLEOTIDE SEQUENCE</scope>
</reference>
<evidence type="ECO:0000313" key="4">
    <source>
        <dbReference type="Proteomes" id="UP000032180"/>
    </source>
</evidence>
<dbReference type="Proteomes" id="UP000032180">
    <property type="component" value="Chromosome 6"/>
</dbReference>